<comment type="caution">
    <text evidence="1">The sequence shown here is derived from an EMBL/GenBank/DDBJ whole genome shotgun (WGS) entry which is preliminary data.</text>
</comment>
<sequence length="281" mass="32576">MIFKNAMSFKSKIKQIAKEKKITTQQVQQSYLIEVFLEKLAKSPYRDNFILKGGYLIGGIVGLDQRATMDLDTTVKGFELTLEKLTNITEEIITIPTDESFTLSFDNVSEIRETDDYPGFKLKLYADFERIHELVSIDVTTGDAITPREIEFSINRLFSDDKLSLLSYPIETIIAEKVETILARGVASTRPRDFYDVYMISKLRWNEINFTTLANALNNTMTKRESKLQLNDYPAIIEQLKTSQVQQQLWKKYQREYNYAKDLSFNEVVDSVLRIVENIEK</sequence>
<accession>A0AAW8UD39</accession>
<keyword evidence="1" id="KW-0808">Transferase</keyword>
<reference evidence="1" key="1">
    <citation type="submission" date="2023-03" db="EMBL/GenBank/DDBJ databases">
        <authorList>
            <person name="Shen W."/>
            <person name="Cai J."/>
        </authorList>
    </citation>
    <scope>NUCLEOTIDE SEQUENCE</scope>
    <source>
        <strain evidence="1">Y37</strain>
    </source>
</reference>
<dbReference type="EMBL" id="JARQDL010000003">
    <property type="protein sequence ID" value="MDT2945238.1"/>
    <property type="molecule type" value="Genomic_DNA"/>
</dbReference>
<evidence type="ECO:0000313" key="2">
    <source>
        <dbReference type="Proteomes" id="UP001250218"/>
    </source>
</evidence>
<name>A0AAW8UD39_9LACT</name>
<dbReference type="Pfam" id="PF08843">
    <property type="entry name" value="AbiEii"/>
    <property type="match status" value="1"/>
</dbReference>
<organism evidence="1 2">
    <name type="scientific">Lactococcus lactis</name>
    <dbReference type="NCBI Taxonomy" id="1358"/>
    <lineage>
        <taxon>Bacteria</taxon>
        <taxon>Bacillati</taxon>
        <taxon>Bacillota</taxon>
        <taxon>Bacilli</taxon>
        <taxon>Lactobacillales</taxon>
        <taxon>Streptococcaceae</taxon>
        <taxon>Lactococcus</taxon>
    </lineage>
</organism>
<gene>
    <name evidence="1" type="ORF">P7I04_04180</name>
</gene>
<protein>
    <submittedName>
        <fullName evidence="1">Nucleotidyl transferase AbiEii/AbiGii toxin family protein</fullName>
    </submittedName>
</protein>
<dbReference type="AlphaFoldDB" id="A0AAW8UD39"/>
<dbReference type="RefSeq" id="WP_311804086.1">
    <property type="nucleotide sequence ID" value="NZ_JARQCI010000008.1"/>
</dbReference>
<dbReference type="Proteomes" id="UP001250218">
    <property type="component" value="Unassembled WGS sequence"/>
</dbReference>
<dbReference type="GO" id="GO:0016740">
    <property type="term" value="F:transferase activity"/>
    <property type="evidence" value="ECO:0007669"/>
    <property type="project" value="UniProtKB-KW"/>
</dbReference>
<dbReference type="InterPro" id="IPR014942">
    <property type="entry name" value="AbiEii"/>
</dbReference>
<proteinExistence type="predicted"/>
<evidence type="ECO:0000313" key="1">
    <source>
        <dbReference type="EMBL" id="MDT2945238.1"/>
    </source>
</evidence>